<feature type="region of interest" description="Disordered" evidence="1">
    <location>
        <begin position="26"/>
        <end position="46"/>
    </location>
</feature>
<gene>
    <name evidence="2" type="ORF">AFCDBAGC_2792</name>
</gene>
<sequence length="142" mass="16023">MSLATTTDTAAIKTVTLSKYEIQRNERHAASQAASDAKRRGKNAPRRDDIARISLFILLMQYRRERHSSARREMWKTLTALLGDAGYDAKEAAAVFDAMVPSVGADLDRYFMLRRIEPAVRNVWRARNGLPTLPNWSAADTE</sequence>
<dbReference type="EMBL" id="BPQG01000043">
    <property type="protein sequence ID" value="GJD44923.1"/>
    <property type="molecule type" value="Genomic_DNA"/>
</dbReference>
<keyword evidence="3" id="KW-1185">Reference proteome</keyword>
<evidence type="ECO:0000313" key="2">
    <source>
        <dbReference type="EMBL" id="GJD44923.1"/>
    </source>
</evidence>
<dbReference type="RefSeq" id="WP_238272405.1">
    <property type="nucleotide sequence ID" value="NZ_BPQG01000043.1"/>
</dbReference>
<evidence type="ECO:0000256" key="1">
    <source>
        <dbReference type="SAM" id="MobiDB-lite"/>
    </source>
</evidence>
<organism evidence="2 3">
    <name type="scientific">Methylobacterium cerastii</name>
    <dbReference type="NCBI Taxonomy" id="932741"/>
    <lineage>
        <taxon>Bacteria</taxon>
        <taxon>Pseudomonadati</taxon>
        <taxon>Pseudomonadota</taxon>
        <taxon>Alphaproteobacteria</taxon>
        <taxon>Hyphomicrobiales</taxon>
        <taxon>Methylobacteriaceae</taxon>
        <taxon>Methylobacterium</taxon>
    </lineage>
</organism>
<protein>
    <submittedName>
        <fullName evidence="2">Uncharacterized protein</fullName>
    </submittedName>
</protein>
<name>A0ABQ4QI51_9HYPH</name>
<comment type="caution">
    <text evidence="2">The sequence shown here is derived from an EMBL/GenBank/DDBJ whole genome shotgun (WGS) entry which is preliminary data.</text>
</comment>
<proteinExistence type="predicted"/>
<accession>A0ABQ4QI51</accession>
<evidence type="ECO:0000313" key="3">
    <source>
        <dbReference type="Proteomes" id="UP001055117"/>
    </source>
</evidence>
<reference evidence="2 3" key="1">
    <citation type="journal article" date="2021" name="Front. Microbiol.">
        <title>Comprehensive Comparative Genomics and Phenotyping of Methylobacterium Species.</title>
        <authorList>
            <person name="Alessa O."/>
            <person name="Ogura Y."/>
            <person name="Fujitani Y."/>
            <person name="Takami H."/>
            <person name="Hayashi T."/>
            <person name="Sahin N."/>
            <person name="Tani A."/>
        </authorList>
    </citation>
    <scope>NUCLEOTIDE SEQUENCE [LARGE SCALE GENOMIC DNA]</scope>
    <source>
        <strain evidence="2 3">DSM 23679</strain>
    </source>
</reference>
<dbReference type="Proteomes" id="UP001055117">
    <property type="component" value="Unassembled WGS sequence"/>
</dbReference>